<dbReference type="EMBL" id="CP001678">
    <property type="protein sequence ID" value="ACT59874.1"/>
    <property type="molecule type" value="Genomic_DNA"/>
</dbReference>
<proteinExistence type="predicted"/>
<name>C6XM42_HIRBI</name>
<dbReference type="Proteomes" id="UP000002745">
    <property type="component" value="Chromosome"/>
</dbReference>
<reference evidence="2" key="1">
    <citation type="journal article" date="2011" name="J. Bacteriol.">
        <title>Genome sequences of eight morphologically diverse alphaproteobacteria.</title>
        <authorList>
            <consortium name="US DOE Joint Genome Institute"/>
            <person name="Brown P.J."/>
            <person name="Kysela D.T."/>
            <person name="Buechlein A."/>
            <person name="Hemmerich C."/>
            <person name="Brun Y.V."/>
        </authorList>
    </citation>
    <scope>NUCLEOTIDE SEQUENCE [LARGE SCALE GENOMIC DNA]</scope>
    <source>
        <strain evidence="2">ATCC 49814 / DSM 5838 / IFAM 1418</strain>
    </source>
</reference>
<organism evidence="1 2">
    <name type="scientific">Hirschia baltica (strain ATCC 49814 / DSM 5838 / IFAM 1418)</name>
    <dbReference type="NCBI Taxonomy" id="582402"/>
    <lineage>
        <taxon>Bacteria</taxon>
        <taxon>Pseudomonadati</taxon>
        <taxon>Pseudomonadota</taxon>
        <taxon>Alphaproteobacteria</taxon>
        <taxon>Hyphomonadales</taxon>
        <taxon>Hyphomonadaceae</taxon>
        <taxon>Hirschia</taxon>
    </lineage>
</organism>
<dbReference type="AlphaFoldDB" id="C6XM42"/>
<accession>C6XM42</accession>
<dbReference type="KEGG" id="hba:Hbal_2194"/>
<evidence type="ECO:0000313" key="1">
    <source>
        <dbReference type="EMBL" id="ACT59874.1"/>
    </source>
</evidence>
<dbReference type="HOGENOM" id="CLU_2806607_0_0_5"/>
<evidence type="ECO:0000313" key="2">
    <source>
        <dbReference type="Proteomes" id="UP000002745"/>
    </source>
</evidence>
<protein>
    <submittedName>
        <fullName evidence="1">Uncharacterized protein</fullName>
    </submittedName>
</protein>
<keyword evidence="2" id="KW-1185">Reference proteome</keyword>
<sequence>MECPLSTLYSKIAWLRIASAVFSPSPLSVGAIRIQAQTAYKNTLIIPPRIARSVFPPTEWAIFVWEY</sequence>
<gene>
    <name evidence="1" type="ordered locus">Hbal_2194</name>
</gene>